<name>A0A2A2G9B0_9BACT</name>
<accession>A0A2A2G9B0</accession>
<evidence type="ECO:0000313" key="3">
    <source>
        <dbReference type="Proteomes" id="UP000218831"/>
    </source>
</evidence>
<dbReference type="Proteomes" id="UP000218831">
    <property type="component" value="Unassembled WGS sequence"/>
</dbReference>
<sequence>MVNRILRLLVTGLNAYSFYSNPYRFIIGILCIIILPCLAYIFWGTVIIIALLALGIYFIYKAFKQSYYNSTYYS</sequence>
<proteinExistence type="predicted"/>
<reference evidence="2 3" key="1">
    <citation type="submission" date="2017-08" db="EMBL/GenBank/DDBJ databases">
        <title>Aliifodinibius alkalisoli sp. nov., isolated from saline alkaline soil.</title>
        <authorList>
            <person name="Liu D."/>
            <person name="Zhang G."/>
        </authorList>
    </citation>
    <scope>NUCLEOTIDE SEQUENCE [LARGE SCALE GENOMIC DNA]</scope>
    <source>
        <strain evidence="2 3">WN023</strain>
    </source>
</reference>
<dbReference type="EMBL" id="NSKE01000008">
    <property type="protein sequence ID" value="PAU93437.1"/>
    <property type="molecule type" value="Genomic_DNA"/>
</dbReference>
<keyword evidence="1" id="KW-1133">Transmembrane helix</keyword>
<organism evidence="2 3">
    <name type="scientific">Fodinibius salipaludis</name>
    <dbReference type="NCBI Taxonomy" id="2032627"/>
    <lineage>
        <taxon>Bacteria</taxon>
        <taxon>Pseudomonadati</taxon>
        <taxon>Balneolota</taxon>
        <taxon>Balneolia</taxon>
        <taxon>Balneolales</taxon>
        <taxon>Balneolaceae</taxon>
        <taxon>Fodinibius</taxon>
    </lineage>
</organism>
<gene>
    <name evidence="2" type="ORF">CK503_11935</name>
</gene>
<evidence type="ECO:0000256" key="1">
    <source>
        <dbReference type="SAM" id="Phobius"/>
    </source>
</evidence>
<evidence type="ECO:0000313" key="2">
    <source>
        <dbReference type="EMBL" id="PAU93437.1"/>
    </source>
</evidence>
<keyword evidence="3" id="KW-1185">Reference proteome</keyword>
<dbReference type="AlphaFoldDB" id="A0A2A2G9B0"/>
<keyword evidence="1" id="KW-0812">Transmembrane</keyword>
<keyword evidence="1" id="KW-0472">Membrane</keyword>
<feature type="transmembrane region" description="Helical" evidence="1">
    <location>
        <begin position="27"/>
        <end position="60"/>
    </location>
</feature>
<protein>
    <submittedName>
        <fullName evidence="2">Uncharacterized protein</fullName>
    </submittedName>
</protein>
<comment type="caution">
    <text evidence="2">The sequence shown here is derived from an EMBL/GenBank/DDBJ whole genome shotgun (WGS) entry which is preliminary data.</text>
</comment>